<evidence type="ECO:0000313" key="4">
    <source>
        <dbReference type="Proteomes" id="UP000183832"/>
    </source>
</evidence>
<dbReference type="GO" id="GO:0005682">
    <property type="term" value="C:U5 snRNP"/>
    <property type="evidence" value="ECO:0007669"/>
    <property type="project" value="InterPro"/>
</dbReference>
<dbReference type="InterPro" id="IPR003169">
    <property type="entry name" value="GYF"/>
</dbReference>
<dbReference type="AlphaFoldDB" id="A0A1J1IH38"/>
<dbReference type="PANTHER" id="PTHR13138:SF3">
    <property type="entry name" value="CD2 ANTIGEN CYTOPLASMIC TAIL-BINDING PROTEIN 2"/>
    <property type="match status" value="1"/>
</dbReference>
<dbReference type="InterPro" id="IPR035445">
    <property type="entry name" value="GYF-like_dom_sf"/>
</dbReference>
<dbReference type="Proteomes" id="UP000183832">
    <property type="component" value="Unassembled WGS sequence"/>
</dbReference>
<evidence type="ECO:0000259" key="2">
    <source>
        <dbReference type="PROSITE" id="PS50829"/>
    </source>
</evidence>
<dbReference type="OrthoDB" id="331341at2759"/>
<organism evidence="3 4">
    <name type="scientific">Clunio marinus</name>
    <dbReference type="NCBI Taxonomy" id="568069"/>
    <lineage>
        <taxon>Eukaryota</taxon>
        <taxon>Metazoa</taxon>
        <taxon>Ecdysozoa</taxon>
        <taxon>Arthropoda</taxon>
        <taxon>Hexapoda</taxon>
        <taxon>Insecta</taxon>
        <taxon>Pterygota</taxon>
        <taxon>Neoptera</taxon>
        <taxon>Endopterygota</taxon>
        <taxon>Diptera</taxon>
        <taxon>Nematocera</taxon>
        <taxon>Chironomoidea</taxon>
        <taxon>Chironomidae</taxon>
        <taxon>Clunio</taxon>
    </lineage>
</organism>
<protein>
    <submittedName>
        <fullName evidence="3">CLUMA_CG011921, isoform A</fullName>
    </submittedName>
</protein>
<feature type="compositionally biased region" description="Acidic residues" evidence="1">
    <location>
        <begin position="38"/>
        <end position="66"/>
    </location>
</feature>
<feature type="region of interest" description="Disordered" evidence="1">
    <location>
        <begin position="19"/>
        <end position="66"/>
    </location>
</feature>
<dbReference type="EMBL" id="CVRI01000048">
    <property type="protein sequence ID" value="CRK98860.1"/>
    <property type="molecule type" value="Genomic_DNA"/>
</dbReference>
<feature type="domain" description="GYF" evidence="2">
    <location>
        <begin position="287"/>
        <end position="343"/>
    </location>
</feature>
<dbReference type="Pfam" id="PF02213">
    <property type="entry name" value="GYF"/>
    <property type="match status" value="1"/>
</dbReference>
<evidence type="ECO:0000313" key="3">
    <source>
        <dbReference type="EMBL" id="CRK98860.1"/>
    </source>
</evidence>
<feature type="compositionally biased region" description="Basic and acidic residues" evidence="1">
    <location>
        <begin position="19"/>
        <end position="37"/>
    </location>
</feature>
<sequence length="346" mass="40511">MFTKKMAKRSLNEFEEEINDSKRFLSDIQGEKKHTLDSDESDNEEDPQMNPDDIEGEEAGDERVDADEEIKFTPFNMKEELEEGHFDQMGHYHFKKGDERHLDNWLDDVDWVKVKKDENYRKKYYTADGEYNSSSDEDDDLAGPQKKFNSLNSFKEILTFMQPNESINRTLQRLNKSKLKVSTAQMWKMKKQGIVDEASNKITKITGLVNEILTQTGNMNVYELTYEQIEIKVKAMDDKSEAGPSKEVELDMYADDFDEKEKDTLKEPAEKSVTFAEENRDEDTTPKLMWEYKITQNETDPIFGPFTTEQMSKKADNGEFKENVYVRKVGDERFYSSARIDFDLYL</sequence>
<keyword evidence="4" id="KW-1185">Reference proteome</keyword>
<reference evidence="3 4" key="1">
    <citation type="submission" date="2015-04" db="EMBL/GenBank/DDBJ databases">
        <authorList>
            <person name="Syromyatnikov M.Y."/>
            <person name="Popov V.N."/>
        </authorList>
    </citation>
    <scope>NUCLEOTIDE SEQUENCE [LARGE SCALE GENOMIC DNA]</scope>
</reference>
<evidence type="ECO:0000256" key="1">
    <source>
        <dbReference type="SAM" id="MobiDB-lite"/>
    </source>
</evidence>
<proteinExistence type="predicted"/>
<dbReference type="InterPro" id="IPR039905">
    <property type="entry name" value="CD2BP2/Lin1"/>
</dbReference>
<dbReference type="SUPFAM" id="SSF55277">
    <property type="entry name" value="GYF domain"/>
    <property type="match status" value="1"/>
</dbReference>
<dbReference type="PANTHER" id="PTHR13138">
    <property type="entry name" value="PROTEIN LIN1"/>
    <property type="match status" value="1"/>
</dbReference>
<accession>A0A1J1IH38</accession>
<dbReference type="STRING" id="568069.A0A1J1IH38"/>
<dbReference type="PROSITE" id="PS50829">
    <property type="entry name" value="GYF"/>
    <property type="match status" value="1"/>
</dbReference>
<dbReference type="Gene3D" id="3.30.1490.40">
    <property type="match status" value="1"/>
</dbReference>
<name>A0A1J1IH38_9DIPT</name>
<gene>
    <name evidence="3" type="ORF">CLUMA_CG011921</name>
</gene>